<feature type="domain" description="Putative sugar diacid recognition" evidence="2">
    <location>
        <begin position="4"/>
        <end position="135"/>
    </location>
</feature>
<dbReference type="OrthoDB" id="9792148at2"/>
<dbReference type="Proteomes" id="UP000626244">
    <property type="component" value="Unassembled WGS sequence"/>
</dbReference>
<dbReference type="Gene3D" id="1.10.10.2840">
    <property type="entry name" value="PucR C-terminal helix-turn-helix domain"/>
    <property type="match status" value="1"/>
</dbReference>
<evidence type="ECO:0000313" key="6">
    <source>
        <dbReference type="Proteomes" id="UP000626244"/>
    </source>
</evidence>
<evidence type="ECO:0000259" key="4">
    <source>
        <dbReference type="Pfam" id="PF17853"/>
    </source>
</evidence>
<dbReference type="InterPro" id="IPR041522">
    <property type="entry name" value="CdaR_GGDEF"/>
</dbReference>
<organism evidence="5 6">
    <name type="scientific">Gottfriedia solisilvae</name>
    <dbReference type="NCBI Taxonomy" id="1516104"/>
    <lineage>
        <taxon>Bacteria</taxon>
        <taxon>Bacillati</taxon>
        <taxon>Bacillota</taxon>
        <taxon>Bacilli</taxon>
        <taxon>Bacillales</taxon>
        <taxon>Bacillaceae</taxon>
        <taxon>Gottfriedia</taxon>
    </lineage>
</organism>
<proteinExistence type="inferred from homology"/>
<dbReference type="InterPro" id="IPR008599">
    <property type="entry name" value="Diacid_rec"/>
</dbReference>
<dbReference type="Pfam" id="PF13556">
    <property type="entry name" value="HTH_30"/>
    <property type="match status" value="1"/>
</dbReference>
<dbReference type="RefSeq" id="WP_088002200.1">
    <property type="nucleotide sequence ID" value="NZ_BMHB01000003.1"/>
</dbReference>
<comment type="similarity">
    <text evidence="1">Belongs to the CdaR family.</text>
</comment>
<dbReference type="InterPro" id="IPR025736">
    <property type="entry name" value="PucR_C-HTH_dom"/>
</dbReference>
<sequence>MILDELATKIINEVKKLIHEDIIIINTNGVIIASTDQARAGTFHEGALIAIKQGTTFIITTEDEKRLKGVKAGINLPVFFQNEIIGVIGITGEPDLISPFGEMLRRMTELLISENYYTDQIELTQRGLEAFVFDWIQQDEWDDSFYERAQMLNIDLTLQRQILIFEWEHQSKLSDTRQIIFDWNNRQSDELFIRWGNNRLVVLCRVEQSYTKSQNLKLVESILNYVQSRLHLKIATGVGQPTQPKQLSKSYHQAVRALKVSSKTNSIVFDEDLTIDLILQDLSNETKSTFIERTIAPIINEKELFITIEEYIKHNQSLKNTAHSLHIHINTLLYRLNKITELTNLNPREIHDLSKFYIGINLLDDSTKKHL</sequence>
<keyword evidence="6" id="KW-1185">Reference proteome</keyword>
<accession>A0A8J3AMA2</accession>
<gene>
    <name evidence="5" type="ORF">GCM10007380_37290</name>
</gene>
<comment type="caution">
    <text evidence="5">The sequence shown here is derived from an EMBL/GenBank/DDBJ whole genome shotgun (WGS) entry which is preliminary data.</text>
</comment>
<dbReference type="PANTHER" id="PTHR33744">
    <property type="entry name" value="CARBOHYDRATE DIACID REGULATOR"/>
    <property type="match status" value="1"/>
</dbReference>
<protein>
    <submittedName>
        <fullName evidence="5">Carbohydrate diacid regulator</fullName>
    </submittedName>
</protein>
<dbReference type="PANTHER" id="PTHR33744:SF16">
    <property type="entry name" value="CARBOHYDRATE DIACID REGULATOR"/>
    <property type="match status" value="1"/>
</dbReference>
<dbReference type="Pfam" id="PF17853">
    <property type="entry name" value="GGDEF_2"/>
    <property type="match status" value="1"/>
</dbReference>
<evidence type="ECO:0000259" key="2">
    <source>
        <dbReference type="Pfam" id="PF05651"/>
    </source>
</evidence>
<dbReference type="AlphaFoldDB" id="A0A8J3AMA2"/>
<dbReference type="InterPro" id="IPR051448">
    <property type="entry name" value="CdaR-like_regulators"/>
</dbReference>
<evidence type="ECO:0000259" key="3">
    <source>
        <dbReference type="Pfam" id="PF13556"/>
    </source>
</evidence>
<name>A0A8J3AMA2_9BACI</name>
<evidence type="ECO:0000256" key="1">
    <source>
        <dbReference type="ARBA" id="ARBA00006754"/>
    </source>
</evidence>
<evidence type="ECO:0000313" key="5">
    <source>
        <dbReference type="EMBL" id="GGI17307.1"/>
    </source>
</evidence>
<dbReference type="InterPro" id="IPR042070">
    <property type="entry name" value="PucR_C-HTH_sf"/>
</dbReference>
<feature type="domain" description="PucR C-terminal helix-turn-helix" evidence="3">
    <location>
        <begin position="306"/>
        <end position="359"/>
    </location>
</feature>
<feature type="domain" description="CdaR GGDEF-like" evidence="4">
    <location>
        <begin position="142"/>
        <end position="260"/>
    </location>
</feature>
<reference evidence="6" key="1">
    <citation type="journal article" date="2019" name="Int. J. Syst. Evol. Microbiol.">
        <title>The Global Catalogue of Microorganisms (GCM) 10K type strain sequencing project: providing services to taxonomists for standard genome sequencing and annotation.</title>
        <authorList>
            <consortium name="The Broad Institute Genomics Platform"/>
            <consortium name="The Broad Institute Genome Sequencing Center for Infectious Disease"/>
            <person name="Wu L."/>
            <person name="Ma J."/>
        </authorList>
    </citation>
    <scope>NUCLEOTIDE SEQUENCE [LARGE SCALE GENOMIC DNA]</scope>
    <source>
        <strain evidence="6">CGMCC 1.14993</strain>
    </source>
</reference>
<dbReference type="Pfam" id="PF05651">
    <property type="entry name" value="Diacid_rec"/>
    <property type="match status" value="1"/>
</dbReference>
<dbReference type="EMBL" id="BMHB01000003">
    <property type="protein sequence ID" value="GGI17307.1"/>
    <property type="molecule type" value="Genomic_DNA"/>
</dbReference>